<protein>
    <submittedName>
        <fullName evidence="1">SRPBCC family protein</fullName>
    </submittedName>
</protein>
<comment type="caution">
    <text evidence="1">The sequence shown here is derived from an EMBL/GenBank/DDBJ whole genome shotgun (WGS) entry which is preliminary data.</text>
</comment>
<dbReference type="InterPro" id="IPR023393">
    <property type="entry name" value="START-like_dom_sf"/>
</dbReference>
<dbReference type="SUPFAM" id="SSF55961">
    <property type="entry name" value="Bet v1-like"/>
    <property type="match status" value="1"/>
</dbReference>
<dbReference type="Gene3D" id="3.30.530.20">
    <property type="match status" value="1"/>
</dbReference>
<evidence type="ECO:0000313" key="2">
    <source>
        <dbReference type="Proteomes" id="UP000474967"/>
    </source>
</evidence>
<gene>
    <name evidence="1" type="ORF">G3T36_02725</name>
</gene>
<organism evidence="1 2">
    <name type="scientific">Leifsonia tongyongensis</name>
    <dbReference type="NCBI Taxonomy" id="1268043"/>
    <lineage>
        <taxon>Bacteria</taxon>
        <taxon>Bacillati</taxon>
        <taxon>Actinomycetota</taxon>
        <taxon>Actinomycetes</taxon>
        <taxon>Micrococcales</taxon>
        <taxon>Microbacteriaceae</taxon>
        <taxon>Leifsonia</taxon>
    </lineage>
</organism>
<dbReference type="AlphaFoldDB" id="A0A6L9XU13"/>
<keyword evidence="2" id="KW-1185">Reference proteome</keyword>
<accession>A0A6L9XU13</accession>
<name>A0A6L9XU13_9MICO</name>
<evidence type="ECO:0000313" key="1">
    <source>
        <dbReference type="EMBL" id="NEN04775.1"/>
    </source>
</evidence>
<dbReference type="CDD" id="cd07812">
    <property type="entry name" value="SRPBCC"/>
    <property type="match status" value="1"/>
</dbReference>
<dbReference type="Proteomes" id="UP000474967">
    <property type="component" value="Unassembled WGS sequence"/>
</dbReference>
<sequence length="146" mass="16150">MSTNTRVMSCTPEAVFAVLSDGWLFPGWVVGASRMRAVDDLWPQVGSSLHHSFGVWPLLINEETTVDELRAPTHIVVRPKGWPLGGSRVQIDIEPHLRGCRVRIIEKAVSGPAARVPDALMNIPLYLRNIETLKRLAYIAEGRGVS</sequence>
<dbReference type="RefSeq" id="WP_163287872.1">
    <property type="nucleotide sequence ID" value="NZ_JAAGWY010000001.1"/>
</dbReference>
<reference evidence="1 2" key="1">
    <citation type="journal article" date="2014" name="J. Microbiol.">
        <title>Diaminobutyricibacter tongyongensis gen. nov., sp. nov. and Homoserinibacter gongjuensis gen. nov., sp. nov. belong to the family Microbacteriaceae.</title>
        <authorList>
            <person name="Kim S.J."/>
            <person name="Ahn J.H."/>
            <person name="Weon H.Y."/>
            <person name="Hamada M."/>
            <person name="Suzuki K."/>
            <person name="Kwon S.W."/>
        </authorList>
    </citation>
    <scope>NUCLEOTIDE SEQUENCE [LARGE SCALE GENOMIC DNA]</scope>
    <source>
        <strain evidence="1 2">NBRC 108724</strain>
    </source>
</reference>
<proteinExistence type="predicted"/>
<dbReference type="EMBL" id="JAAGWY010000001">
    <property type="protein sequence ID" value="NEN04775.1"/>
    <property type="molecule type" value="Genomic_DNA"/>
</dbReference>